<dbReference type="KEGG" id="lel:PVL30_002032"/>
<feature type="compositionally biased region" description="Acidic residues" evidence="5">
    <location>
        <begin position="279"/>
        <end position="295"/>
    </location>
</feature>
<evidence type="ECO:0000256" key="5">
    <source>
        <dbReference type="SAM" id="MobiDB-lite"/>
    </source>
</evidence>
<organism evidence="7 8">
    <name type="scientific">Lodderomyces elongisporus (strain ATCC 11503 / CBS 2605 / JCM 1781 / NBRC 1676 / NRRL YB-4239)</name>
    <name type="common">Yeast</name>
    <name type="synonym">Saccharomyces elongisporus</name>
    <dbReference type="NCBI Taxonomy" id="379508"/>
    <lineage>
        <taxon>Eukaryota</taxon>
        <taxon>Fungi</taxon>
        <taxon>Dikarya</taxon>
        <taxon>Ascomycota</taxon>
        <taxon>Saccharomycotina</taxon>
        <taxon>Pichiomycetes</taxon>
        <taxon>Debaryomycetaceae</taxon>
        <taxon>Candida/Lodderomyces clade</taxon>
        <taxon>Lodderomyces</taxon>
    </lineage>
</organism>
<gene>
    <name evidence="7" type="ORF">LELG_02057</name>
</gene>
<dbReference type="Gene3D" id="3.30.40.10">
    <property type="entry name" value="Zinc/RING finger domain, C3HC4 (zinc finger)"/>
    <property type="match status" value="1"/>
</dbReference>
<dbReference type="PROSITE" id="PS00518">
    <property type="entry name" value="ZF_RING_1"/>
    <property type="match status" value="1"/>
</dbReference>
<feature type="compositionally biased region" description="Basic and acidic residues" evidence="5">
    <location>
        <begin position="377"/>
        <end position="392"/>
    </location>
</feature>
<dbReference type="HOGENOM" id="CLU_054407_0_0_1"/>
<dbReference type="InterPro" id="IPR013083">
    <property type="entry name" value="Znf_RING/FYVE/PHD"/>
</dbReference>
<keyword evidence="3" id="KW-0862">Zinc</keyword>
<reference evidence="7 8" key="1">
    <citation type="journal article" date="2009" name="Nature">
        <title>Evolution of pathogenicity and sexual reproduction in eight Candida genomes.</title>
        <authorList>
            <person name="Butler G."/>
            <person name="Rasmussen M.D."/>
            <person name="Lin M.F."/>
            <person name="Santos M.A."/>
            <person name="Sakthikumar S."/>
            <person name="Munro C.A."/>
            <person name="Rheinbay E."/>
            <person name="Grabherr M."/>
            <person name="Forche A."/>
            <person name="Reedy J.L."/>
            <person name="Agrafioti I."/>
            <person name="Arnaud M.B."/>
            <person name="Bates S."/>
            <person name="Brown A.J."/>
            <person name="Brunke S."/>
            <person name="Costanzo M.C."/>
            <person name="Fitzpatrick D.A."/>
            <person name="de Groot P.W."/>
            <person name="Harris D."/>
            <person name="Hoyer L.L."/>
            <person name="Hube B."/>
            <person name="Klis F.M."/>
            <person name="Kodira C."/>
            <person name="Lennard N."/>
            <person name="Logue M.E."/>
            <person name="Martin R."/>
            <person name="Neiman A.M."/>
            <person name="Nikolaou E."/>
            <person name="Quail M.A."/>
            <person name="Quinn J."/>
            <person name="Santos M.C."/>
            <person name="Schmitzberger F.F."/>
            <person name="Sherlock G."/>
            <person name="Shah P."/>
            <person name="Silverstein K.A."/>
            <person name="Skrzypek M.S."/>
            <person name="Soll D."/>
            <person name="Staggs R."/>
            <person name="Stansfield I."/>
            <person name="Stumpf M.P."/>
            <person name="Sudbery P.E."/>
            <person name="Srikantha T."/>
            <person name="Zeng Q."/>
            <person name="Berman J."/>
            <person name="Berriman M."/>
            <person name="Heitman J."/>
            <person name="Gow N.A."/>
            <person name="Lorenz M.C."/>
            <person name="Birren B.W."/>
            <person name="Kellis M."/>
            <person name="Cuomo C.A."/>
        </authorList>
    </citation>
    <scope>NUCLEOTIDE SEQUENCE [LARGE SCALE GENOMIC DNA]</scope>
    <source>
        <strain evidence="8">ATCC 11503 / BCRC 21390 / CBS 2605 / JCM 1781 / NBRC 1676 / NRRL YB-4239</strain>
    </source>
</reference>
<feature type="compositionally biased region" description="Acidic residues" evidence="5">
    <location>
        <begin position="240"/>
        <end position="254"/>
    </location>
</feature>
<keyword evidence="8" id="KW-1185">Reference proteome</keyword>
<dbReference type="OMA" id="NSEMTDY"/>
<evidence type="ECO:0000256" key="1">
    <source>
        <dbReference type="ARBA" id="ARBA00022723"/>
    </source>
</evidence>
<dbReference type="InterPro" id="IPR017907">
    <property type="entry name" value="Znf_RING_CS"/>
</dbReference>
<evidence type="ECO:0000256" key="3">
    <source>
        <dbReference type="ARBA" id="ARBA00022833"/>
    </source>
</evidence>
<sequence>MVVPMTSECGHSFCYDCIHQWFKNKINCPSCRHEIEARPALNQKLNEICKTVVDMLIETKLEPNSDALSLRKRECTERYDTHVKQKQIFGNLFSTTTVTTIDKSDGVPRCGNCHWEAHGSVCLHCGTRFRMPLDSDEEEDLEDYYEDVRSINDGSGEVEDAYDSDDSFIDSRTREEIFHEMEEAGRRHYDTDDLSVLSSDEEARNRSSATDEWNGFESASSSNVESGSRRLRVLGVNSGDNDDDDDEDGDYQDTDSDHVYRRRPRHGQGNPRISRLTIDSDDEEDGDGGDLDVDEGGNFILLDHDHFARQGYDSEDLTDALAEFNDDNLNEFGLEQESDDEFAFDAENEEDSERFEGFGSDEDAYLEEEEEEEEEDIDRHDYEEDVSDHGNW</sequence>
<feature type="region of interest" description="Disordered" evidence="5">
    <location>
        <begin position="184"/>
        <end position="296"/>
    </location>
</feature>
<dbReference type="STRING" id="379508.A5DXH0"/>
<feature type="domain" description="RING-type" evidence="6">
    <location>
        <begin position="8"/>
        <end position="32"/>
    </location>
</feature>
<evidence type="ECO:0000256" key="2">
    <source>
        <dbReference type="ARBA" id="ARBA00022771"/>
    </source>
</evidence>
<dbReference type="Proteomes" id="UP000001996">
    <property type="component" value="Unassembled WGS sequence"/>
</dbReference>
<protein>
    <recommendedName>
        <fullName evidence="6">RING-type domain-containing protein</fullName>
    </recommendedName>
</protein>
<dbReference type="Pfam" id="PF13923">
    <property type="entry name" value="zf-C3HC4_2"/>
    <property type="match status" value="1"/>
</dbReference>
<dbReference type="VEuPathDB" id="FungiDB:LELG_02057"/>
<feature type="compositionally biased region" description="Acidic residues" evidence="5">
    <location>
        <begin position="336"/>
        <end position="376"/>
    </location>
</feature>
<dbReference type="InParanoid" id="A5DXH0"/>
<accession>A5DXH0</accession>
<dbReference type="AlphaFoldDB" id="A5DXH0"/>
<evidence type="ECO:0000313" key="8">
    <source>
        <dbReference type="Proteomes" id="UP000001996"/>
    </source>
</evidence>
<keyword evidence="2 4" id="KW-0863">Zinc-finger</keyword>
<evidence type="ECO:0000259" key="6">
    <source>
        <dbReference type="PROSITE" id="PS50089"/>
    </source>
</evidence>
<dbReference type="InterPro" id="IPR001841">
    <property type="entry name" value="Znf_RING"/>
</dbReference>
<dbReference type="GO" id="GO:0008270">
    <property type="term" value="F:zinc ion binding"/>
    <property type="evidence" value="ECO:0007669"/>
    <property type="project" value="UniProtKB-KW"/>
</dbReference>
<dbReference type="OrthoDB" id="6105938at2759"/>
<proteinExistence type="predicted"/>
<dbReference type="PROSITE" id="PS50089">
    <property type="entry name" value="ZF_RING_2"/>
    <property type="match status" value="1"/>
</dbReference>
<feature type="region of interest" description="Disordered" evidence="5">
    <location>
        <begin position="336"/>
        <end position="392"/>
    </location>
</feature>
<dbReference type="GeneID" id="5233786"/>
<dbReference type="eggNOG" id="KOG2177">
    <property type="taxonomic scope" value="Eukaryota"/>
</dbReference>
<evidence type="ECO:0000256" key="4">
    <source>
        <dbReference type="PROSITE-ProRule" id="PRU00175"/>
    </source>
</evidence>
<name>A5DXH0_LODEL</name>
<keyword evidence="1" id="KW-0479">Metal-binding</keyword>
<dbReference type="SUPFAM" id="SSF57850">
    <property type="entry name" value="RING/U-box"/>
    <property type="match status" value="1"/>
</dbReference>
<evidence type="ECO:0000313" key="7">
    <source>
        <dbReference type="EMBL" id="EDK43878.1"/>
    </source>
</evidence>
<dbReference type="EMBL" id="CH981525">
    <property type="protein sequence ID" value="EDK43878.1"/>
    <property type="molecule type" value="Genomic_DNA"/>
</dbReference>